<dbReference type="EMBL" id="JAFJYH010000006">
    <property type="protein sequence ID" value="KAG4425926.1"/>
    <property type="molecule type" value="Genomic_DNA"/>
</dbReference>
<comment type="caution">
    <text evidence="2">The sequence shown here is derived from an EMBL/GenBank/DDBJ whole genome shotgun (WGS) entry which is preliminary data.</text>
</comment>
<dbReference type="OrthoDB" id="3557177at2759"/>
<sequence length="340" mass="38890">MDGQQGQAEEYVPTGHEDMKTEGKQSKVPAKRTVHHTGTDTEVLDEYYMDGKKGPLDPDHCQRIKMINLWKTVKALTVYNVMKRYSEDKRSPRFLKVAILKNEKENEVIASVYFLTKDDAFKAAKGFSMEANWRWNKGIPPIFDHLRYPKFLCQRVDDVMRDIRPGCVVHLPAGIYFKPNAGAYVEVRFNDEIRGHPVIIVKRHRTDLVNVVLCTTFGGRSLEDVFKNRPEKMREFIEIDSTSGHHIRQVEMTQRLPLKGYADTMVYTTSLESLARLQMECLKDVSGGCLRLYNLGVLLNRTRRVGDDSNAEHFTSGDPDSIRGKLPRRVDGRGILATTV</sequence>
<dbReference type="Proteomes" id="UP000664132">
    <property type="component" value="Unassembled WGS sequence"/>
</dbReference>
<proteinExistence type="predicted"/>
<evidence type="ECO:0000256" key="1">
    <source>
        <dbReference type="SAM" id="MobiDB-lite"/>
    </source>
</evidence>
<reference evidence="2" key="1">
    <citation type="submission" date="2021-02" db="EMBL/GenBank/DDBJ databases">
        <title>Genome sequence Cadophora malorum strain M34.</title>
        <authorList>
            <person name="Stefanovic E."/>
            <person name="Vu D."/>
            <person name="Scully C."/>
            <person name="Dijksterhuis J."/>
            <person name="Roader J."/>
            <person name="Houbraken J."/>
        </authorList>
    </citation>
    <scope>NUCLEOTIDE SEQUENCE</scope>
    <source>
        <strain evidence="2">M34</strain>
    </source>
</reference>
<protein>
    <submittedName>
        <fullName evidence="2">Uncharacterized protein</fullName>
    </submittedName>
</protein>
<name>A0A8H7WJL1_9HELO</name>
<accession>A0A8H7WJL1</accession>
<keyword evidence="3" id="KW-1185">Reference proteome</keyword>
<feature type="compositionally biased region" description="Basic and acidic residues" evidence="1">
    <location>
        <begin position="15"/>
        <end position="25"/>
    </location>
</feature>
<feature type="region of interest" description="Disordered" evidence="1">
    <location>
        <begin position="1"/>
        <end position="33"/>
    </location>
</feature>
<evidence type="ECO:0000313" key="2">
    <source>
        <dbReference type="EMBL" id="KAG4425926.1"/>
    </source>
</evidence>
<organism evidence="2 3">
    <name type="scientific">Cadophora malorum</name>
    <dbReference type="NCBI Taxonomy" id="108018"/>
    <lineage>
        <taxon>Eukaryota</taxon>
        <taxon>Fungi</taxon>
        <taxon>Dikarya</taxon>
        <taxon>Ascomycota</taxon>
        <taxon>Pezizomycotina</taxon>
        <taxon>Leotiomycetes</taxon>
        <taxon>Helotiales</taxon>
        <taxon>Ploettnerulaceae</taxon>
        <taxon>Cadophora</taxon>
    </lineage>
</organism>
<dbReference type="AlphaFoldDB" id="A0A8H7WJL1"/>
<gene>
    <name evidence="2" type="ORF">IFR04_000870</name>
</gene>
<evidence type="ECO:0000313" key="3">
    <source>
        <dbReference type="Proteomes" id="UP000664132"/>
    </source>
</evidence>